<keyword evidence="2 4" id="KW-0694">RNA-binding</keyword>
<dbReference type="SMART" id="SM00360">
    <property type="entry name" value="RRM"/>
    <property type="match status" value="3"/>
</dbReference>
<feature type="region of interest" description="Disordered" evidence="5">
    <location>
        <begin position="425"/>
        <end position="445"/>
    </location>
</feature>
<feature type="domain" description="RRM" evidence="6">
    <location>
        <begin position="184"/>
        <end position="263"/>
    </location>
</feature>
<dbReference type="OMA" id="QTQQWMT"/>
<dbReference type="Gramene" id="ERN19652">
    <property type="protein sequence ID" value="ERN19652"/>
    <property type="gene ID" value="AMTR_s00062p00161920"/>
</dbReference>
<dbReference type="SUPFAM" id="SSF54928">
    <property type="entry name" value="RNA-binding domain, RBD"/>
    <property type="match status" value="2"/>
</dbReference>
<dbReference type="CDD" id="cd12345">
    <property type="entry name" value="RRM2_SECp43_like"/>
    <property type="match status" value="1"/>
</dbReference>
<organism evidence="7 8">
    <name type="scientific">Amborella trichopoda</name>
    <dbReference type="NCBI Taxonomy" id="13333"/>
    <lineage>
        <taxon>Eukaryota</taxon>
        <taxon>Viridiplantae</taxon>
        <taxon>Streptophyta</taxon>
        <taxon>Embryophyta</taxon>
        <taxon>Tracheophyta</taxon>
        <taxon>Spermatophyta</taxon>
        <taxon>Magnoliopsida</taxon>
        <taxon>Amborellales</taxon>
        <taxon>Amborellaceae</taxon>
        <taxon>Amborella</taxon>
    </lineage>
</organism>
<evidence type="ECO:0000256" key="2">
    <source>
        <dbReference type="ARBA" id="ARBA00022884"/>
    </source>
</evidence>
<dbReference type="eggNOG" id="KOG0118">
    <property type="taxonomic scope" value="Eukaryota"/>
</dbReference>
<evidence type="ECO:0000313" key="7">
    <source>
        <dbReference type="EMBL" id="ERN19652.1"/>
    </source>
</evidence>
<evidence type="ECO:0000256" key="5">
    <source>
        <dbReference type="SAM" id="MobiDB-lite"/>
    </source>
</evidence>
<evidence type="ECO:0000256" key="3">
    <source>
        <dbReference type="ARBA" id="ARBA00057395"/>
    </source>
</evidence>
<dbReference type="PANTHER" id="PTHR47640:SF48">
    <property type="entry name" value="POLYADENYLATE-BINDING PROTEIN RBP45B"/>
    <property type="match status" value="1"/>
</dbReference>
<dbReference type="Pfam" id="PF00076">
    <property type="entry name" value="RRM_1"/>
    <property type="match status" value="3"/>
</dbReference>
<feature type="domain" description="RRM" evidence="6">
    <location>
        <begin position="92"/>
        <end position="172"/>
    </location>
</feature>
<dbReference type="Gene3D" id="3.30.70.330">
    <property type="match status" value="3"/>
</dbReference>
<dbReference type="EMBL" id="KI392068">
    <property type="protein sequence ID" value="ERN19652.1"/>
    <property type="molecule type" value="Genomic_DNA"/>
</dbReference>
<feature type="compositionally biased region" description="Pro residues" evidence="5">
    <location>
        <begin position="13"/>
        <end position="50"/>
    </location>
</feature>
<dbReference type="AlphaFoldDB" id="U5DE07"/>
<sequence length="492" mass="55106">MMQQPGQGVVPPSMAPPPMDPQQQQPPPQQQPWMMMPPQPHPQQPLPQPVNPQASHMWNQQPQPQPQVQPQAQAQPMQVQYSMQPASADEVRTLWIGDLQYWMDEAYIHSCFAHTGEVLSVKIIRNKQTGQPEGYGFIEFASRATAERIIQTVNGTTMPNTEQSFRLNWATFGGGDKRSEGTDFPVFVGDLASDVTDYLLQETFRSHYSSVKGAKVVTDRLTGRSKGYGFVRFGDENEQLRAMTEMNGVFCSTRPMRIGPATTKKTVGVQQQYPAKGHWVLFDFASVLIFWSFCFHSYTFEEKPPYVASDAKRLCPLRGLEQISAETNVSFSAWHRLAPYQSNPQASQSESDPNNTTIFVGGLDPNVNDDILKQVFGQYGELIHVKIPVGKRCGFVQFANRACAEEALLMLNGTQLGQQSIRLSWGRSPSNKQDSSGSWPQPQADPNQWNGGAYYGYNQGYETYGYAPPPQDPAMYAYGGYPGYGNYQQQQI</sequence>
<proteinExistence type="predicted"/>
<feature type="region of interest" description="Disordered" evidence="5">
    <location>
        <begin position="1"/>
        <end position="76"/>
    </location>
</feature>
<evidence type="ECO:0000256" key="1">
    <source>
        <dbReference type="ARBA" id="ARBA00022737"/>
    </source>
</evidence>
<comment type="function">
    <text evidence="3">Heterogeneous nuclear ribonucleoprotein (hnRNP)-protein binding the poly(A) tail of mRNA and probably involved in some steps of pre-mRNA maturation.</text>
</comment>
<evidence type="ECO:0000256" key="4">
    <source>
        <dbReference type="PROSITE-ProRule" id="PRU00176"/>
    </source>
</evidence>
<dbReference type="FunFam" id="3.30.70.330:FF:000405">
    <property type="entry name" value="polyadenylate-binding protein RBP45"/>
    <property type="match status" value="1"/>
</dbReference>
<dbReference type="InterPro" id="IPR050825">
    <property type="entry name" value="RBM42_RBP45_47-like"/>
</dbReference>
<dbReference type="Proteomes" id="UP000017836">
    <property type="component" value="Unassembled WGS sequence"/>
</dbReference>
<dbReference type="GO" id="GO:0005829">
    <property type="term" value="C:cytosol"/>
    <property type="evidence" value="ECO:0000318"/>
    <property type="project" value="GO_Central"/>
</dbReference>
<gene>
    <name evidence="7" type="ORF">AMTR_s00062p00161920</name>
</gene>
<dbReference type="GO" id="GO:0003729">
    <property type="term" value="F:mRNA binding"/>
    <property type="evidence" value="ECO:0000318"/>
    <property type="project" value="GO_Central"/>
</dbReference>
<dbReference type="PROSITE" id="PS50102">
    <property type="entry name" value="RRM"/>
    <property type="match status" value="3"/>
</dbReference>
<protein>
    <recommendedName>
        <fullName evidence="6">RRM domain-containing protein</fullName>
    </recommendedName>
</protein>
<dbReference type="InterPro" id="IPR035979">
    <property type="entry name" value="RBD_domain_sf"/>
</dbReference>
<dbReference type="InterPro" id="IPR000504">
    <property type="entry name" value="RRM_dom"/>
</dbReference>
<dbReference type="STRING" id="13333.U5DE07"/>
<reference evidence="8" key="1">
    <citation type="journal article" date="2013" name="Science">
        <title>The Amborella genome and the evolution of flowering plants.</title>
        <authorList>
            <consortium name="Amborella Genome Project"/>
        </authorList>
    </citation>
    <scope>NUCLEOTIDE SEQUENCE [LARGE SCALE GENOMIC DNA]</scope>
</reference>
<evidence type="ECO:0000313" key="8">
    <source>
        <dbReference type="Proteomes" id="UP000017836"/>
    </source>
</evidence>
<keyword evidence="1" id="KW-0677">Repeat</keyword>
<dbReference type="FunFam" id="3.30.70.330:FF:000236">
    <property type="entry name" value="Polyadenylate-binding protein RBP45C"/>
    <property type="match status" value="1"/>
</dbReference>
<dbReference type="InterPro" id="IPR012677">
    <property type="entry name" value="Nucleotide-bd_a/b_plait_sf"/>
</dbReference>
<name>U5DE07_AMBTC</name>
<feature type="domain" description="RRM" evidence="6">
    <location>
        <begin position="356"/>
        <end position="428"/>
    </location>
</feature>
<keyword evidence="8" id="KW-1185">Reference proteome</keyword>
<dbReference type="HOGENOM" id="CLU_016304_2_1_1"/>
<dbReference type="PANTHER" id="PTHR47640">
    <property type="entry name" value="TRNA SELENOCYSTEINE 1-ASSOCIATED PROTEIN 1-RELATED-RELATED"/>
    <property type="match status" value="1"/>
</dbReference>
<dbReference type="CDD" id="cd12344">
    <property type="entry name" value="RRM1_SECp43_like"/>
    <property type="match status" value="1"/>
</dbReference>
<dbReference type="FunFam" id="3.30.70.330:FF:000650">
    <property type="entry name" value="Polyadenylate-binding protein RBP45"/>
    <property type="match status" value="1"/>
</dbReference>
<accession>U5DE07</accession>
<evidence type="ECO:0000259" key="6">
    <source>
        <dbReference type="PROSITE" id="PS50102"/>
    </source>
</evidence>
<feature type="compositionally biased region" description="Low complexity" evidence="5">
    <location>
        <begin position="60"/>
        <end position="76"/>
    </location>
</feature>